<dbReference type="Proteomes" id="UP001239213">
    <property type="component" value="Unassembled WGS sequence"/>
</dbReference>
<proteinExistence type="predicted"/>
<organism evidence="1 2">
    <name type="scientific">Colletotrichum cuscutae</name>
    <dbReference type="NCBI Taxonomy" id="1209917"/>
    <lineage>
        <taxon>Eukaryota</taxon>
        <taxon>Fungi</taxon>
        <taxon>Dikarya</taxon>
        <taxon>Ascomycota</taxon>
        <taxon>Pezizomycotina</taxon>
        <taxon>Sordariomycetes</taxon>
        <taxon>Hypocreomycetidae</taxon>
        <taxon>Glomerellales</taxon>
        <taxon>Glomerellaceae</taxon>
        <taxon>Colletotrichum</taxon>
        <taxon>Colletotrichum acutatum species complex</taxon>
    </lineage>
</organism>
<keyword evidence="2" id="KW-1185">Reference proteome</keyword>
<evidence type="ECO:0000313" key="2">
    <source>
        <dbReference type="Proteomes" id="UP001239213"/>
    </source>
</evidence>
<name>A0AAI9V5R0_9PEZI</name>
<reference evidence="1" key="1">
    <citation type="submission" date="2016-11" db="EMBL/GenBank/DDBJ databases">
        <title>The genome sequence of Colletotrichum cuscutae.</title>
        <authorList>
            <person name="Baroncelli R."/>
        </authorList>
    </citation>
    <scope>NUCLEOTIDE SEQUENCE</scope>
    <source>
        <strain evidence="1">IMI 304802</strain>
    </source>
</reference>
<dbReference type="AlphaFoldDB" id="A0AAI9V5R0"/>
<dbReference type="EMBL" id="MPDP01000201">
    <property type="protein sequence ID" value="KAK1471601.1"/>
    <property type="molecule type" value="Genomic_DNA"/>
</dbReference>
<gene>
    <name evidence="1" type="ORF">CCUS01_06085</name>
</gene>
<accession>A0AAI9V5R0</accession>
<protein>
    <submittedName>
        <fullName evidence="1">Uncharacterized protein</fullName>
    </submittedName>
</protein>
<evidence type="ECO:0000313" key="1">
    <source>
        <dbReference type="EMBL" id="KAK1471601.1"/>
    </source>
</evidence>
<comment type="caution">
    <text evidence="1">The sequence shown here is derived from an EMBL/GenBank/DDBJ whole genome shotgun (WGS) entry which is preliminary data.</text>
</comment>
<sequence>MLLNYSYPPEILKYTQRARGVGVAMLFRSPSKTFNGGTTSSTVSGMAKLWKKSTLPSTAQPPNPRNKSLRAWKIIPWEMFIEGPVLYAFATFVKQIFASVYGLIGSRIWATVRPNRVPADWKFAMMISLNAKNRERQNLLIPSESMASGQDLSLSMLDSKSLESQAAFSFASRKSASYRYSPTTILTRPQDWYSMQCASANSFREIPSLVVMIDYGLALAVNLMKYGENPATAFVIWGQHAADVCWWELHFVFCTAFRYPMGKLKPYLDIVAANSQASPAVLPKVTTFWGTNGNGSDF</sequence>